<evidence type="ECO:0000259" key="2">
    <source>
        <dbReference type="Pfam" id="PF22725"/>
    </source>
</evidence>
<comment type="caution">
    <text evidence="3">The sequence shown here is derived from an EMBL/GenBank/DDBJ whole genome shotgun (WGS) entry which is preliminary data.</text>
</comment>
<dbReference type="Pfam" id="PF01408">
    <property type="entry name" value="GFO_IDH_MocA"/>
    <property type="match status" value="1"/>
</dbReference>
<evidence type="ECO:0000313" key="3">
    <source>
        <dbReference type="EMBL" id="HJA06619.1"/>
    </source>
</evidence>
<evidence type="ECO:0000259" key="1">
    <source>
        <dbReference type="Pfam" id="PF01408"/>
    </source>
</evidence>
<dbReference type="InterPro" id="IPR000683">
    <property type="entry name" value="Gfo/Idh/MocA-like_OxRdtase_N"/>
</dbReference>
<dbReference type="Proteomes" id="UP000824223">
    <property type="component" value="Unassembled WGS sequence"/>
</dbReference>
<reference evidence="3" key="1">
    <citation type="journal article" date="2021" name="PeerJ">
        <title>Extensive microbial diversity within the chicken gut microbiome revealed by metagenomics and culture.</title>
        <authorList>
            <person name="Gilroy R."/>
            <person name="Ravi A."/>
            <person name="Getino M."/>
            <person name="Pursley I."/>
            <person name="Horton D.L."/>
            <person name="Alikhan N.F."/>
            <person name="Baker D."/>
            <person name="Gharbi K."/>
            <person name="Hall N."/>
            <person name="Watson M."/>
            <person name="Adriaenssens E.M."/>
            <person name="Foster-Nyarko E."/>
            <person name="Jarju S."/>
            <person name="Secka A."/>
            <person name="Antonio M."/>
            <person name="Oren A."/>
            <person name="Chaudhuri R.R."/>
            <person name="La Ragione R."/>
            <person name="Hildebrand F."/>
            <person name="Pallen M.J."/>
        </authorList>
    </citation>
    <scope>NUCLEOTIDE SEQUENCE</scope>
    <source>
        <strain evidence="3">ChiSjej2B20-11307</strain>
    </source>
</reference>
<protein>
    <submittedName>
        <fullName evidence="3">Gfo/Idh/MocA family oxidoreductase</fullName>
    </submittedName>
</protein>
<sequence length="353" mass="39457">MERLKIALIGAGQIARTTHIPNLKKIPETEITGICDTRIEAAQQTAREGGIQHYYGSHVEMIEKERPDAVIICVPNQYHCEMTMSALDMGCHVLCEKPPAMTAEQAEQMEKKAKEKGKLLSYGFHLRASEEVQILRREILKGAVGEIYHAEARWCRRRGIPGWGNFTDKEIQGGGPLIDIGAHVLDSALYLMGYPEISGVYASSSSYIGRSRSKGLMGTWDPDRFTVEDGLFGFVKFQNGYSLEIQTAFALNQKERDRRNIILYGSEQGASVFPLELYGEDEGCLWDKAFPFSAHRDPHWALDRNFVMACLKREELLVKAEEGTYVQRLIGMLYESAESGVPVICGASLSGKL</sequence>
<dbReference type="InterPro" id="IPR055170">
    <property type="entry name" value="GFO_IDH_MocA-like_dom"/>
</dbReference>
<feature type="domain" description="GFO/IDH/MocA-like oxidoreductase" evidence="2">
    <location>
        <begin position="133"/>
        <end position="267"/>
    </location>
</feature>
<reference evidence="3" key="2">
    <citation type="submission" date="2021-04" db="EMBL/GenBank/DDBJ databases">
        <authorList>
            <person name="Gilroy R."/>
        </authorList>
    </citation>
    <scope>NUCLEOTIDE SEQUENCE</scope>
    <source>
        <strain evidence="3">ChiSjej2B20-11307</strain>
    </source>
</reference>
<gene>
    <name evidence="3" type="ORF">H9798_05655</name>
</gene>
<dbReference type="SUPFAM" id="SSF55347">
    <property type="entry name" value="Glyceraldehyde-3-phosphate dehydrogenase-like, C-terminal domain"/>
    <property type="match status" value="1"/>
</dbReference>
<evidence type="ECO:0000313" key="4">
    <source>
        <dbReference type="Proteomes" id="UP000824223"/>
    </source>
</evidence>
<proteinExistence type="predicted"/>
<dbReference type="InterPro" id="IPR052515">
    <property type="entry name" value="Gfo/Idh/MocA_Oxidoreductase"/>
</dbReference>
<dbReference type="PANTHER" id="PTHR43249">
    <property type="entry name" value="UDP-N-ACETYL-2-AMINO-2-DEOXY-D-GLUCURONATE OXIDASE"/>
    <property type="match status" value="1"/>
</dbReference>
<dbReference type="Gene3D" id="3.30.360.10">
    <property type="entry name" value="Dihydrodipicolinate Reductase, domain 2"/>
    <property type="match status" value="1"/>
</dbReference>
<dbReference type="AlphaFoldDB" id="A0A9D2HA33"/>
<feature type="domain" description="Gfo/Idh/MocA-like oxidoreductase N-terminal" evidence="1">
    <location>
        <begin position="4"/>
        <end position="124"/>
    </location>
</feature>
<organism evidence="3 4">
    <name type="scientific">Candidatus Mediterraneibacter pullicola</name>
    <dbReference type="NCBI Taxonomy" id="2838682"/>
    <lineage>
        <taxon>Bacteria</taxon>
        <taxon>Bacillati</taxon>
        <taxon>Bacillota</taxon>
        <taxon>Clostridia</taxon>
        <taxon>Lachnospirales</taxon>
        <taxon>Lachnospiraceae</taxon>
        <taxon>Mediterraneibacter</taxon>
    </lineage>
</organism>
<dbReference type="Gene3D" id="3.40.50.720">
    <property type="entry name" value="NAD(P)-binding Rossmann-like Domain"/>
    <property type="match status" value="1"/>
</dbReference>
<dbReference type="EMBL" id="DXAK01000028">
    <property type="protein sequence ID" value="HJA06619.1"/>
    <property type="molecule type" value="Genomic_DNA"/>
</dbReference>
<dbReference type="InterPro" id="IPR036291">
    <property type="entry name" value="NAD(P)-bd_dom_sf"/>
</dbReference>
<dbReference type="Pfam" id="PF22725">
    <property type="entry name" value="GFO_IDH_MocA_C3"/>
    <property type="match status" value="1"/>
</dbReference>
<name>A0A9D2HA33_9FIRM</name>
<accession>A0A9D2HA33</accession>
<dbReference type="SUPFAM" id="SSF51735">
    <property type="entry name" value="NAD(P)-binding Rossmann-fold domains"/>
    <property type="match status" value="1"/>
</dbReference>
<dbReference type="PANTHER" id="PTHR43249:SF1">
    <property type="entry name" value="D-GLUCOSIDE 3-DEHYDROGENASE"/>
    <property type="match status" value="1"/>
</dbReference>
<dbReference type="GO" id="GO:0000166">
    <property type="term" value="F:nucleotide binding"/>
    <property type="evidence" value="ECO:0007669"/>
    <property type="project" value="InterPro"/>
</dbReference>